<organism evidence="6 7">
    <name type="scientific">Fannyhessea vaginae PB189-T1-4</name>
    <dbReference type="NCBI Taxonomy" id="866774"/>
    <lineage>
        <taxon>Bacteria</taxon>
        <taxon>Bacillati</taxon>
        <taxon>Actinomycetota</taxon>
        <taxon>Coriobacteriia</taxon>
        <taxon>Coriobacteriales</taxon>
        <taxon>Atopobiaceae</taxon>
        <taxon>Fannyhessea</taxon>
    </lineage>
</organism>
<evidence type="ECO:0000313" key="6">
    <source>
        <dbReference type="EMBL" id="EFL43759.1"/>
    </source>
</evidence>
<comment type="subcellular location">
    <subcellularLocation>
        <location evidence="1">Cytoplasm</location>
    </subcellularLocation>
</comment>
<comment type="caution">
    <text evidence="6">The sequence shown here is derived from an EMBL/GenBank/DDBJ whole genome shotgun (WGS) entry which is preliminary data.</text>
</comment>
<keyword evidence="4" id="KW-0963">Cytoplasm</keyword>
<reference evidence="6 7" key="1">
    <citation type="submission" date="2010-08" db="EMBL/GenBank/DDBJ databases">
        <authorList>
            <person name="Durkin A.S."/>
            <person name="Madupu R."/>
            <person name="Torralba M."/>
            <person name="Gillis M."/>
            <person name="Methe B."/>
            <person name="Sutton G."/>
            <person name="Nelson K.E."/>
        </authorList>
    </citation>
    <scope>NUCLEOTIDE SEQUENCE [LARGE SCALE GENOMIC DNA]</scope>
    <source>
        <strain evidence="6 7">PB189-T1-4</strain>
    </source>
</reference>
<name>A0ABP2J3A8_9ACTN</name>
<protein>
    <recommendedName>
        <fullName evidence="3">Regulatory protein RecX</fullName>
    </recommendedName>
</protein>
<dbReference type="RefSeq" id="WP_006304622.1">
    <property type="nucleotide sequence ID" value="NZ_AEDQ01000030.1"/>
</dbReference>
<evidence type="ECO:0000259" key="5">
    <source>
        <dbReference type="Pfam" id="PF02631"/>
    </source>
</evidence>
<proteinExistence type="inferred from homology"/>
<dbReference type="InterPro" id="IPR053924">
    <property type="entry name" value="RecX_HTH_2nd"/>
</dbReference>
<feature type="domain" description="RecX second three-helical" evidence="5">
    <location>
        <begin position="140"/>
        <end position="171"/>
    </location>
</feature>
<dbReference type="Pfam" id="PF02631">
    <property type="entry name" value="RecX_HTH2"/>
    <property type="match status" value="1"/>
</dbReference>
<comment type="similarity">
    <text evidence="2">Belongs to the RecX family.</text>
</comment>
<dbReference type="Proteomes" id="UP000004431">
    <property type="component" value="Unassembled WGS sequence"/>
</dbReference>
<gene>
    <name evidence="6" type="primary">recX</name>
    <name evidence="6" type="ORF">HMPREF9248_0151</name>
</gene>
<dbReference type="Gene3D" id="1.10.10.10">
    <property type="entry name" value="Winged helix-like DNA-binding domain superfamily/Winged helix DNA-binding domain"/>
    <property type="match status" value="1"/>
</dbReference>
<evidence type="ECO:0000256" key="1">
    <source>
        <dbReference type="ARBA" id="ARBA00004496"/>
    </source>
</evidence>
<evidence type="ECO:0000313" key="7">
    <source>
        <dbReference type="Proteomes" id="UP000004431"/>
    </source>
</evidence>
<evidence type="ECO:0000256" key="3">
    <source>
        <dbReference type="ARBA" id="ARBA00018111"/>
    </source>
</evidence>
<dbReference type="PANTHER" id="PTHR33602:SF1">
    <property type="entry name" value="REGULATORY PROTEIN RECX FAMILY PROTEIN"/>
    <property type="match status" value="1"/>
</dbReference>
<dbReference type="EMBL" id="AEDQ01000030">
    <property type="protein sequence ID" value="EFL43759.1"/>
    <property type="molecule type" value="Genomic_DNA"/>
</dbReference>
<evidence type="ECO:0000256" key="2">
    <source>
        <dbReference type="ARBA" id="ARBA00009695"/>
    </source>
</evidence>
<dbReference type="PANTHER" id="PTHR33602">
    <property type="entry name" value="REGULATORY PROTEIN RECX FAMILY PROTEIN"/>
    <property type="match status" value="1"/>
</dbReference>
<accession>A0ABP2J3A8</accession>
<evidence type="ECO:0000256" key="4">
    <source>
        <dbReference type="ARBA" id="ARBA00022490"/>
    </source>
</evidence>
<dbReference type="InterPro" id="IPR036388">
    <property type="entry name" value="WH-like_DNA-bd_sf"/>
</dbReference>
<dbReference type="InterPro" id="IPR003783">
    <property type="entry name" value="Regulatory_RecX"/>
</dbReference>
<sequence length="239" mass="26761">MTSSSWYFEQNSDNGCSITVELARTREDSFSSFGTSAKPQRARVICRDSLGTTHTVYVAQAVAKRLVLQLKKGLVLNTAAEASLHIETLEKRMIAERIEQAINARDYARKELSDLLLKRGFTCDYVTCAVNHACDVGLINDNRYAALYIRTKLACGWGQTKIAFELKKRGIVLQEVEGWPDAFITGDELYERAYAAALKKAHGSGDIYAKVVRFLASRGYNAQLCYRVARAIKEDTEQN</sequence>
<keyword evidence="7" id="KW-1185">Reference proteome</keyword>